<dbReference type="OrthoDB" id="7860528at2759"/>
<dbReference type="EMBL" id="CH479187">
    <property type="protein sequence ID" value="EDW39803.1"/>
    <property type="molecule type" value="Genomic_DNA"/>
</dbReference>
<feature type="compositionally biased region" description="Basic and acidic residues" evidence="1">
    <location>
        <begin position="29"/>
        <end position="39"/>
    </location>
</feature>
<dbReference type="HOGENOM" id="CLU_1628785_0_0_1"/>
<dbReference type="PhylomeDB" id="B4GQD1"/>
<sequence>MKIFDIRNHMDSLIANVKSLNREFQDKQMDAKRPAELKKMSNQKNSKLKDRSSSHCVFCKDKNLPILNSFHRELIELIGGLSFSEVLMSVLLRCDNVYHVRVHDMIHDKVLGCFLVTDEGIEEAIKLGVFEQTLTLSVVDLRNTLKPRKRPLGIAFEYSDVRR</sequence>
<evidence type="ECO:0000313" key="2">
    <source>
        <dbReference type="EMBL" id="EDW39803.1"/>
    </source>
</evidence>
<protein>
    <submittedName>
        <fullName evidence="2">GL15973</fullName>
    </submittedName>
</protein>
<name>B4GQD1_DROPE</name>
<organism evidence="3">
    <name type="scientific">Drosophila persimilis</name>
    <name type="common">Fruit fly</name>
    <dbReference type="NCBI Taxonomy" id="7234"/>
    <lineage>
        <taxon>Eukaryota</taxon>
        <taxon>Metazoa</taxon>
        <taxon>Ecdysozoa</taxon>
        <taxon>Arthropoda</taxon>
        <taxon>Hexapoda</taxon>
        <taxon>Insecta</taxon>
        <taxon>Pterygota</taxon>
        <taxon>Neoptera</taxon>
        <taxon>Endopterygota</taxon>
        <taxon>Diptera</taxon>
        <taxon>Brachycera</taxon>
        <taxon>Muscomorpha</taxon>
        <taxon>Ephydroidea</taxon>
        <taxon>Drosophilidae</taxon>
        <taxon>Drosophila</taxon>
        <taxon>Sophophora</taxon>
    </lineage>
</organism>
<evidence type="ECO:0000256" key="1">
    <source>
        <dbReference type="SAM" id="MobiDB-lite"/>
    </source>
</evidence>
<accession>B4GQD1</accession>
<keyword evidence="3" id="KW-1185">Reference proteome</keyword>
<dbReference type="STRING" id="7234.B4GQD1"/>
<reference evidence="2 3" key="1">
    <citation type="journal article" date="2007" name="Nature">
        <title>Evolution of genes and genomes on the Drosophila phylogeny.</title>
        <authorList>
            <consortium name="Drosophila 12 Genomes Consortium"/>
            <person name="Clark A.G."/>
            <person name="Eisen M.B."/>
            <person name="Smith D.R."/>
            <person name="Bergman C.M."/>
            <person name="Oliver B."/>
            <person name="Markow T.A."/>
            <person name="Kaufman T.C."/>
            <person name="Kellis M."/>
            <person name="Gelbart W."/>
            <person name="Iyer V.N."/>
            <person name="Pollard D.A."/>
            <person name="Sackton T.B."/>
            <person name="Larracuente A.M."/>
            <person name="Singh N.D."/>
            <person name="Abad J.P."/>
            <person name="Abt D.N."/>
            <person name="Adryan B."/>
            <person name="Aguade M."/>
            <person name="Akashi H."/>
            <person name="Anderson W.W."/>
            <person name="Aquadro C.F."/>
            <person name="Ardell D.H."/>
            <person name="Arguello R."/>
            <person name="Artieri C.G."/>
            <person name="Barbash D.A."/>
            <person name="Barker D."/>
            <person name="Barsanti P."/>
            <person name="Batterham P."/>
            <person name="Batzoglou S."/>
            <person name="Begun D."/>
            <person name="Bhutkar A."/>
            <person name="Blanco E."/>
            <person name="Bosak S.A."/>
            <person name="Bradley R.K."/>
            <person name="Brand A.D."/>
            <person name="Brent M.R."/>
            <person name="Brooks A.N."/>
            <person name="Brown R.H."/>
            <person name="Butlin R.K."/>
            <person name="Caggese C."/>
            <person name="Calvi B.R."/>
            <person name="Bernardo de Carvalho A."/>
            <person name="Caspi A."/>
            <person name="Castrezana S."/>
            <person name="Celniker S.E."/>
            <person name="Chang J.L."/>
            <person name="Chapple C."/>
            <person name="Chatterji S."/>
            <person name="Chinwalla A."/>
            <person name="Civetta A."/>
            <person name="Clifton S.W."/>
            <person name="Comeron J.M."/>
            <person name="Costello J.C."/>
            <person name="Coyne J.A."/>
            <person name="Daub J."/>
            <person name="David R.G."/>
            <person name="Delcher A.L."/>
            <person name="Delehaunty K."/>
            <person name="Do C.B."/>
            <person name="Ebling H."/>
            <person name="Edwards K."/>
            <person name="Eickbush T."/>
            <person name="Evans J.D."/>
            <person name="Filipski A."/>
            <person name="Findeiss S."/>
            <person name="Freyhult E."/>
            <person name="Fulton L."/>
            <person name="Fulton R."/>
            <person name="Garcia A.C."/>
            <person name="Gardiner A."/>
            <person name="Garfield D.A."/>
            <person name="Garvin B.E."/>
            <person name="Gibson G."/>
            <person name="Gilbert D."/>
            <person name="Gnerre S."/>
            <person name="Godfrey J."/>
            <person name="Good R."/>
            <person name="Gotea V."/>
            <person name="Gravely B."/>
            <person name="Greenberg A.J."/>
            <person name="Griffiths-Jones S."/>
            <person name="Gross S."/>
            <person name="Guigo R."/>
            <person name="Gustafson E.A."/>
            <person name="Haerty W."/>
            <person name="Hahn M.W."/>
            <person name="Halligan D.L."/>
            <person name="Halpern A.L."/>
            <person name="Halter G.M."/>
            <person name="Han M.V."/>
            <person name="Heger A."/>
            <person name="Hillier L."/>
            <person name="Hinrichs A.S."/>
            <person name="Holmes I."/>
            <person name="Hoskins R.A."/>
            <person name="Hubisz M.J."/>
            <person name="Hultmark D."/>
            <person name="Huntley M.A."/>
            <person name="Jaffe D.B."/>
            <person name="Jagadeeshan S."/>
            <person name="Jeck W.R."/>
            <person name="Johnson J."/>
            <person name="Jones C.D."/>
            <person name="Jordan W.C."/>
            <person name="Karpen G.H."/>
            <person name="Kataoka E."/>
            <person name="Keightley P.D."/>
            <person name="Kheradpour P."/>
            <person name="Kirkness E.F."/>
            <person name="Koerich L.B."/>
            <person name="Kristiansen K."/>
            <person name="Kudrna D."/>
            <person name="Kulathinal R.J."/>
            <person name="Kumar S."/>
            <person name="Kwok R."/>
            <person name="Lander E."/>
            <person name="Langley C.H."/>
            <person name="Lapoint R."/>
            <person name="Lazzaro B.P."/>
            <person name="Lee S.J."/>
            <person name="Levesque L."/>
            <person name="Li R."/>
            <person name="Lin C.F."/>
            <person name="Lin M.F."/>
            <person name="Lindblad-Toh K."/>
            <person name="Llopart A."/>
            <person name="Long M."/>
            <person name="Low L."/>
            <person name="Lozovsky E."/>
            <person name="Lu J."/>
            <person name="Luo M."/>
            <person name="Machado C.A."/>
            <person name="Makalowski W."/>
            <person name="Marzo M."/>
            <person name="Matsuda M."/>
            <person name="Matzkin L."/>
            <person name="McAllister B."/>
            <person name="McBride C.S."/>
            <person name="McKernan B."/>
            <person name="McKernan K."/>
            <person name="Mendez-Lago M."/>
            <person name="Minx P."/>
            <person name="Mollenhauer M.U."/>
            <person name="Montooth K."/>
            <person name="Mount S.M."/>
            <person name="Mu X."/>
            <person name="Myers E."/>
            <person name="Negre B."/>
            <person name="Newfeld S."/>
            <person name="Nielsen R."/>
            <person name="Noor M.A."/>
            <person name="O'Grady P."/>
            <person name="Pachter L."/>
            <person name="Papaceit M."/>
            <person name="Parisi M.J."/>
            <person name="Parisi M."/>
            <person name="Parts L."/>
            <person name="Pedersen J.S."/>
            <person name="Pesole G."/>
            <person name="Phillippy A.M."/>
            <person name="Ponting C.P."/>
            <person name="Pop M."/>
            <person name="Porcelli D."/>
            <person name="Powell J.R."/>
            <person name="Prohaska S."/>
            <person name="Pruitt K."/>
            <person name="Puig M."/>
            <person name="Quesneville H."/>
            <person name="Ram K.R."/>
            <person name="Rand D."/>
            <person name="Rasmussen M.D."/>
            <person name="Reed L.K."/>
            <person name="Reenan R."/>
            <person name="Reily A."/>
            <person name="Remington K.A."/>
            <person name="Rieger T.T."/>
            <person name="Ritchie M.G."/>
            <person name="Robin C."/>
            <person name="Rogers Y.H."/>
            <person name="Rohde C."/>
            <person name="Rozas J."/>
            <person name="Rubenfield M.J."/>
            <person name="Ruiz A."/>
            <person name="Russo S."/>
            <person name="Salzberg S.L."/>
            <person name="Sanchez-Gracia A."/>
            <person name="Saranga D.J."/>
            <person name="Sato H."/>
            <person name="Schaeffer S.W."/>
            <person name="Schatz M.C."/>
            <person name="Schlenke T."/>
            <person name="Schwartz R."/>
            <person name="Segarra C."/>
            <person name="Singh R.S."/>
            <person name="Sirot L."/>
            <person name="Sirota M."/>
            <person name="Sisneros N.B."/>
            <person name="Smith C.D."/>
            <person name="Smith T.F."/>
            <person name="Spieth J."/>
            <person name="Stage D.E."/>
            <person name="Stark A."/>
            <person name="Stephan W."/>
            <person name="Strausberg R.L."/>
            <person name="Strempel S."/>
            <person name="Sturgill D."/>
            <person name="Sutton G."/>
            <person name="Sutton G.G."/>
            <person name="Tao W."/>
            <person name="Teichmann S."/>
            <person name="Tobari Y.N."/>
            <person name="Tomimura Y."/>
            <person name="Tsolas J.M."/>
            <person name="Valente V.L."/>
            <person name="Venter E."/>
            <person name="Venter J.C."/>
            <person name="Vicario S."/>
            <person name="Vieira F.G."/>
            <person name="Vilella A.J."/>
            <person name="Villasante A."/>
            <person name="Walenz B."/>
            <person name="Wang J."/>
            <person name="Wasserman M."/>
            <person name="Watts T."/>
            <person name="Wilson D."/>
            <person name="Wilson R.K."/>
            <person name="Wing R.A."/>
            <person name="Wolfner M.F."/>
            <person name="Wong A."/>
            <person name="Wong G.K."/>
            <person name="Wu C.I."/>
            <person name="Wu G."/>
            <person name="Yamamoto D."/>
            <person name="Yang H.P."/>
            <person name="Yang S.P."/>
            <person name="Yorke J.A."/>
            <person name="Yoshida K."/>
            <person name="Zdobnov E."/>
            <person name="Zhang P."/>
            <person name="Zhang Y."/>
            <person name="Zimin A.V."/>
            <person name="Baldwin J."/>
            <person name="Abdouelleil A."/>
            <person name="Abdulkadir J."/>
            <person name="Abebe A."/>
            <person name="Abera B."/>
            <person name="Abreu J."/>
            <person name="Acer S.C."/>
            <person name="Aftuck L."/>
            <person name="Alexander A."/>
            <person name="An P."/>
            <person name="Anderson E."/>
            <person name="Anderson S."/>
            <person name="Arachi H."/>
            <person name="Azer M."/>
            <person name="Bachantsang P."/>
            <person name="Barry A."/>
            <person name="Bayul T."/>
            <person name="Berlin A."/>
            <person name="Bessette D."/>
            <person name="Bloom T."/>
            <person name="Blye J."/>
            <person name="Boguslavskiy L."/>
            <person name="Bonnet C."/>
            <person name="Boukhgalter B."/>
            <person name="Bourzgui I."/>
            <person name="Brown A."/>
            <person name="Cahill P."/>
            <person name="Channer S."/>
            <person name="Cheshatsang Y."/>
            <person name="Chuda L."/>
            <person name="Citroen M."/>
            <person name="Collymore A."/>
            <person name="Cooke P."/>
            <person name="Costello M."/>
            <person name="D'Aco K."/>
            <person name="Daza R."/>
            <person name="De Haan G."/>
            <person name="DeGray S."/>
            <person name="DeMaso C."/>
            <person name="Dhargay N."/>
            <person name="Dooley K."/>
            <person name="Dooley E."/>
            <person name="Doricent M."/>
            <person name="Dorje P."/>
            <person name="Dorjee K."/>
            <person name="Dupes A."/>
            <person name="Elong R."/>
            <person name="Falk J."/>
            <person name="Farina A."/>
            <person name="Faro S."/>
            <person name="Ferguson D."/>
            <person name="Fisher S."/>
            <person name="Foley C.D."/>
            <person name="Franke A."/>
            <person name="Friedrich D."/>
            <person name="Gadbois L."/>
            <person name="Gearin G."/>
            <person name="Gearin C.R."/>
            <person name="Giannoukos G."/>
            <person name="Goode T."/>
            <person name="Graham J."/>
            <person name="Grandbois E."/>
            <person name="Grewal S."/>
            <person name="Gyaltsen K."/>
            <person name="Hafez N."/>
            <person name="Hagos B."/>
            <person name="Hall J."/>
            <person name="Henson C."/>
            <person name="Hollinger A."/>
            <person name="Honan T."/>
            <person name="Huard M.D."/>
            <person name="Hughes L."/>
            <person name="Hurhula B."/>
            <person name="Husby M.E."/>
            <person name="Kamat A."/>
            <person name="Kanga B."/>
            <person name="Kashin S."/>
            <person name="Khazanovich D."/>
            <person name="Kisner P."/>
            <person name="Lance K."/>
            <person name="Lara M."/>
            <person name="Lee W."/>
            <person name="Lennon N."/>
            <person name="Letendre F."/>
            <person name="LeVine R."/>
            <person name="Lipovsky A."/>
            <person name="Liu X."/>
            <person name="Liu J."/>
            <person name="Liu S."/>
            <person name="Lokyitsang T."/>
            <person name="Lokyitsang Y."/>
            <person name="Lubonja R."/>
            <person name="Lui A."/>
            <person name="MacDonald P."/>
            <person name="Magnisalis V."/>
            <person name="Maru K."/>
            <person name="Matthews C."/>
            <person name="McCusker W."/>
            <person name="McDonough S."/>
            <person name="Mehta T."/>
            <person name="Meldrim J."/>
            <person name="Meneus L."/>
            <person name="Mihai O."/>
            <person name="Mihalev A."/>
            <person name="Mihova T."/>
            <person name="Mittelman R."/>
            <person name="Mlenga V."/>
            <person name="Montmayeur A."/>
            <person name="Mulrain L."/>
            <person name="Navidi A."/>
            <person name="Naylor J."/>
            <person name="Negash T."/>
            <person name="Nguyen T."/>
            <person name="Nguyen N."/>
            <person name="Nicol R."/>
            <person name="Norbu C."/>
            <person name="Norbu N."/>
            <person name="Novod N."/>
            <person name="O'Neill B."/>
            <person name="Osman S."/>
            <person name="Markiewicz E."/>
            <person name="Oyono O.L."/>
            <person name="Patti C."/>
            <person name="Phunkhang P."/>
            <person name="Pierre F."/>
            <person name="Priest M."/>
            <person name="Raghuraman S."/>
            <person name="Rege F."/>
            <person name="Reyes R."/>
            <person name="Rise C."/>
            <person name="Rogov P."/>
            <person name="Ross K."/>
            <person name="Ryan E."/>
            <person name="Settipalli S."/>
            <person name="Shea T."/>
            <person name="Sherpa N."/>
            <person name="Shi L."/>
            <person name="Shih D."/>
            <person name="Sparrow T."/>
            <person name="Spaulding J."/>
            <person name="Stalker J."/>
            <person name="Stange-Thomann N."/>
            <person name="Stavropoulos S."/>
            <person name="Stone C."/>
            <person name="Strader C."/>
            <person name="Tesfaye S."/>
            <person name="Thomson T."/>
            <person name="Thoulutsang Y."/>
            <person name="Thoulutsang D."/>
            <person name="Topham K."/>
            <person name="Topping I."/>
            <person name="Tsamla T."/>
            <person name="Vassiliev H."/>
            <person name="Vo A."/>
            <person name="Wangchuk T."/>
            <person name="Wangdi T."/>
            <person name="Weiand M."/>
            <person name="Wilkinson J."/>
            <person name="Wilson A."/>
            <person name="Yadav S."/>
            <person name="Young G."/>
            <person name="Yu Q."/>
            <person name="Zembek L."/>
            <person name="Zhong D."/>
            <person name="Zimmer A."/>
            <person name="Zwirko Z."/>
            <person name="Jaffe D.B."/>
            <person name="Alvarez P."/>
            <person name="Brockman W."/>
            <person name="Butler J."/>
            <person name="Chin C."/>
            <person name="Gnerre S."/>
            <person name="Grabherr M."/>
            <person name="Kleber M."/>
            <person name="Mauceli E."/>
            <person name="MacCallum I."/>
        </authorList>
    </citation>
    <scope>NUCLEOTIDE SEQUENCE [LARGE SCALE GENOMIC DNA]</scope>
    <source>
        <strain evidence="3">MSH-3 / Tucson 14011-0111.49</strain>
    </source>
</reference>
<evidence type="ECO:0000313" key="3">
    <source>
        <dbReference type="Proteomes" id="UP000008744"/>
    </source>
</evidence>
<dbReference type="OMA" id="ECGSNKT"/>
<gene>
    <name evidence="2" type="primary">Dper\GL15973</name>
    <name evidence="2" type="ORF">Dper_GL15973</name>
</gene>
<dbReference type="Proteomes" id="UP000008744">
    <property type="component" value="Unassembled WGS sequence"/>
</dbReference>
<dbReference type="AlphaFoldDB" id="B4GQD1"/>
<feature type="region of interest" description="Disordered" evidence="1">
    <location>
        <begin position="29"/>
        <end position="49"/>
    </location>
</feature>
<proteinExistence type="predicted"/>